<keyword evidence="9" id="KW-1185">Reference proteome</keyword>
<feature type="domain" description="ABC transmembrane type-1" evidence="7">
    <location>
        <begin position="135"/>
        <end position="416"/>
    </location>
</feature>
<evidence type="ECO:0000256" key="6">
    <source>
        <dbReference type="SAM" id="Phobius"/>
    </source>
</evidence>
<feature type="compositionally biased region" description="Basic and acidic residues" evidence="5">
    <location>
        <begin position="1004"/>
        <end position="1025"/>
    </location>
</feature>
<feature type="transmembrane region" description="Helical" evidence="6">
    <location>
        <begin position="132"/>
        <end position="157"/>
    </location>
</feature>
<dbReference type="InterPro" id="IPR036640">
    <property type="entry name" value="ABC1_TM_sf"/>
</dbReference>
<keyword evidence="2 6" id="KW-0812">Transmembrane</keyword>
<dbReference type="InterPro" id="IPR027417">
    <property type="entry name" value="P-loop_NTPase"/>
</dbReference>
<feature type="region of interest" description="Disordered" evidence="5">
    <location>
        <begin position="1252"/>
        <end position="1427"/>
    </location>
</feature>
<dbReference type="Gene3D" id="1.20.1560.10">
    <property type="entry name" value="ABC transporter type 1, transmembrane domain"/>
    <property type="match status" value="1"/>
</dbReference>
<evidence type="ECO:0000256" key="5">
    <source>
        <dbReference type="SAM" id="MobiDB-lite"/>
    </source>
</evidence>
<feature type="region of interest" description="Disordered" evidence="5">
    <location>
        <begin position="1182"/>
        <end position="1224"/>
    </location>
</feature>
<dbReference type="FunFam" id="1.20.1560.10:FF:000059">
    <property type="entry name" value="ABC transporter B family member 26, chloroplastic"/>
    <property type="match status" value="1"/>
</dbReference>
<dbReference type="GO" id="GO:0140359">
    <property type="term" value="F:ABC-type transporter activity"/>
    <property type="evidence" value="ECO:0007669"/>
    <property type="project" value="InterPro"/>
</dbReference>
<evidence type="ECO:0000256" key="1">
    <source>
        <dbReference type="ARBA" id="ARBA00004141"/>
    </source>
</evidence>
<dbReference type="PANTHER" id="PTHR24222:SF64">
    <property type="entry name" value="ABC TRANSPORTER B FAMILY MEMBER 26, CHLOROPLASTIC"/>
    <property type="match status" value="1"/>
</dbReference>
<dbReference type="PROSITE" id="PS50929">
    <property type="entry name" value="ABC_TM1F"/>
    <property type="match status" value="1"/>
</dbReference>
<proteinExistence type="predicted"/>
<feature type="compositionally biased region" description="Polar residues" evidence="5">
    <location>
        <begin position="1271"/>
        <end position="1283"/>
    </location>
</feature>
<dbReference type="SUPFAM" id="SSF52540">
    <property type="entry name" value="P-loop containing nucleoside triphosphate hydrolases"/>
    <property type="match status" value="1"/>
</dbReference>
<dbReference type="GO" id="GO:0016020">
    <property type="term" value="C:membrane"/>
    <property type="evidence" value="ECO:0007669"/>
    <property type="project" value="UniProtKB-SubCell"/>
</dbReference>
<feature type="compositionally biased region" description="Basic and acidic residues" evidence="5">
    <location>
        <begin position="1290"/>
        <end position="1352"/>
    </location>
</feature>
<dbReference type="EMBL" id="RXIC02000025">
    <property type="protein sequence ID" value="KAB1207848.1"/>
    <property type="molecule type" value="Genomic_DNA"/>
</dbReference>
<dbReference type="Gene3D" id="3.40.50.300">
    <property type="entry name" value="P-loop containing nucleotide triphosphate hydrolases"/>
    <property type="match status" value="2"/>
</dbReference>
<evidence type="ECO:0000256" key="2">
    <source>
        <dbReference type="ARBA" id="ARBA00022692"/>
    </source>
</evidence>
<keyword evidence="3 6" id="KW-1133">Transmembrane helix</keyword>
<keyword evidence="4 6" id="KW-0472">Membrane</keyword>
<dbReference type="OrthoDB" id="6500128at2759"/>
<dbReference type="GO" id="GO:0009941">
    <property type="term" value="C:chloroplast envelope"/>
    <property type="evidence" value="ECO:0007669"/>
    <property type="project" value="TreeGrafter"/>
</dbReference>
<dbReference type="InterPro" id="IPR003439">
    <property type="entry name" value="ABC_transporter-like_ATP-bd"/>
</dbReference>
<dbReference type="Pfam" id="PF00005">
    <property type="entry name" value="ABC_tran"/>
    <property type="match status" value="1"/>
</dbReference>
<evidence type="ECO:0000313" key="9">
    <source>
        <dbReference type="Proteomes" id="UP000516437"/>
    </source>
</evidence>
<feature type="compositionally biased region" description="Basic and acidic residues" evidence="5">
    <location>
        <begin position="1358"/>
        <end position="1414"/>
    </location>
</feature>
<dbReference type="PANTHER" id="PTHR24222">
    <property type="entry name" value="ABC TRANSPORTER B FAMILY"/>
    <property type="match status" value="1"/>
</dbReference>
<dbReference type="GO" id="GO:0005524">
    <property type="term" value="F:ATP binding"/>
    <property type="evidence" value="ECO:0007669"/>
    <property type="project" value="InterPro"/>
</dbReference>
<feature type="region of interest" description="Disordered" evidence="5">
    <location>
        <begin position="683"/>
        <end position="707"/>
    </location>
</feature>
<evidence type="ECO:0000259" key="7">
    <source>
        <dbReference type="PROSITE" id="PS50929"/>
    </source>
</evidence>
<name>A0A6A1V7I2_9ROSI</name>
<dbReference type="GO" id="GO:0016887">
    <property type="term" value="F:ATP hydrolysis activity"/>
    <property type="evidence" value="ECO:0007669"/>
    <property type="project" value="InterPro"/>
</dbReference>
<evidence type="ECO:0000256" key="4">
    <source>
        <dbReference type="ARBA" id="ARBA00023136"/>
    </source>
</evidence>
<feature type="compositionally biased region" description="Polar residues" evidence="5">
    <location>
        <begin position="1200"/>
        <end position="1217"/>
    </location>
</feature>
<evidence type="ECO:0000256" key="3">
    <source>
        <dbReference type="ARBA" id="ARBA00022989"/>
    </source>
</evidence>
<comment type="caution">
    <text evidence="8">The sequence shown here is derived from an EMBL/GenBank/DDBJ whole genome shotgun (WGS) entry which is preliminary data.</text>
</comment>
<dbReference type="InterPro" id="IPR011527">
    <property type="entry name" value="ABC1_TM_dom"/>
</dbReference>
<feature type="region of interest" description="Disordered" evidence="5">
    <location>
        <begin position="986"/>
        <end position="1034"/>
    </location>
</feature>
<feature type="region of interest" description="Disordered" evidence="5">
    <location>
        <begin position="1113"/>
        <end position="1155"/>
    </location>
</feature>
<comment type="subcellular location">
    <subcellularLocation>
        <location evidence="1">Membrane</location>
        <topology evidence="1">Multi-pass membrane protein</topology>
    </subcellularLocation>
</comment>
<protein>
    <submittedName>
        <fullName evidence="8">ABC transporter B family member 26, chloroplastic</fullName>
    </submittedName>
</protein>
<gene>
    <name evidence="8" type="ORF">CJ030_MR7G004130</name>
</gene>
<dbReference type="Pfam" id="PF00664">
    <property type="entry name" value="ABC_membrane"/>
    <property type="match status" value="1"/>
</dbReference>
<sequence length="1506" mass="166889">MALLLFNIHPKPPLFITHHRRLHSETKTGLRLSTPNPCSPPGRRFLLPPPKSASINGISVQNVPEISRDYHGEEKVELFERLRRWIGFVQSVLPGGSWWSFSDDVEIRMLAEPVTVSRALLRMWQLVAQDRWVIFAAFGALILAALSEISVPHYLTASIFSAQSGQIAVFHRNVRRLVLLCFTSGICSGLRGCCFGIANMILVKRMRETLYSSLLLQDISFFDTETVGDLTSRLGADCQQVSRVIGNDLNLILRNTLQGAGALIYLLIISWPLGLCSLMICSTLSAVMLLYGRYQKKAAKLIQECTASSNEVAQETFSLMRTVRVYGTEKDELRRYKHWLGKLADISLRQSAAYGFWNLSFNTLYHSTQVIAVLLGGTSILAGHITAEQLTKFILYSEWLIYSTWWVGDNLSSLMQSVGASEKVFQLMDLLPSDQFMSKGKHLMVSLILHMDWMHENPGHKDAFLLASHPTSAYASLGDLLDWIVQNHEYFHRTAILIMGCSTGIKLQKLLGDIEFINVCFHYPSRPTVGLSGSGKSTLVNLLLRLYEPTCGQILIDGFPLKELDVTWWRERIGFVGQGVLRAVRSDLSTRRSVIVIAHRLSTIQAADRIVVMDDGQILEEWVTSNWAHHQGWSHPAPNNEEDWAARARAWADAKTAMENQHSQSQFTPVGRLEDQNQYYDQYPQPADAHYPDIQDQSRPATSYQQFPVSGAPLHRQSVVHPQETSISSEPSSYVPDAHLHYNVRDGALAGDSSAVFHHQGNILTSSSVHQQEVPSSYSSVTGKEDIVDRKEQLYKLVPLPNSSAQEGQLYLQPSPPQLFTYGNQSADSSTNLADQPLDFAPRFNRDHDSQIQSSYAHHDSVGPVRAIDPVAAVHSITNWGPTITSGLVYPSISPDITSGAQHDPSIAIHSSAPGHAAPPFGRFHGPGQPTIPAGGAPFALSAGTALHPTTSFSGDAYGISSVSERPKKASVPNWLKEEIKKAVIAPSVDHPKEETQSIEDEGIDKSFGKADQADRKSVDSSRSTEEEEDDEDYVEAARAAAINQEIKRVLTEVLLKVTDELFDEIATKVLSEDDVLVDVDQNAVTSNHKGLLSSQPTVPVPKASAKVLIPTLEKDSDTKSASEKSSSSSPGDILGLGNYASDDDDGDDEIRSSSVLIPSQQIGIKRLSEDAHDAAENGILKVGVQEDRRSQKNMESGVGKTSSIESKNNGTTVSELNDNRVGSDLGHAYSSKVISEDSEDGIAVNGKMLDETKNSARGMETELPGESVNVKKTSPNDTQHGEITTMLDKNYRQESKKSSGKDFIKEGEGNKTRADEKGDEKRRRQDERHPRKEKADDRNGSKERMKERSIKLTEIAKQSELRKRSDRLDVKEDRKAAERSRRGSSKEDTNRKREHKRDEDEDRSRHKIESESSRHKRRRSSSISNKFRGPHIASILSAGILPTLLLMQPGEEGQDPNHLFGGIDNWRGHPIMGAVVGVSYWRYFAGLICPEARVSVIPSVVMVVE</sequence>
<dbReference type="CDD" id="cd18572">
    <property type="entry name" value="ABC_6TM_TAP"/>
    <property type="match status" value="1"/>
</dbReference>
<feature type="region of interest" description="Disordered" evidence="5">
    <location>
        <begin position="908"/>
        <end position="937"/>
    </location>
</feature>
<reference evidence="8 9" key="1">
    <citation type="journal article" date="2019" name="Plant Biotechnol. J.">
        <title>The red bayberry genome and genetic basis of sex determination.</title>
        <authorList>
            <person name="Jia H.M."/>
            <person name="Jia H.J."/>
            <person name="Cai Q.L."/>
            <person name="Wang Y."/>
            <person name="Zhao H.B."/>
            <person name="Yang W.F."/>
            <person name="Wang G.Y."/>
            <person name="Li Y.H."/>
            <person name="Zhan D.L."/>
            <person name="Shen Y.T."/>
            <person name="Niu Q.F."/>
            <person name="Chang L."/>
            <person name="Qiu J."/>
            <person name="Zhao L."/>
            <person name="Xie H.B."/>
            <person name="Fu W.Y."/>
            <person name="Jin J."/>
            <person name="Li X.W."/>
            <person name="Jiao Y."/>
            <person name="Zhou C.C."/>
            <person name="Tu T."/>
            <person name="Chai C.Y."/>
            <person name="Gao J.L."/>
            <person name="Fan L.J."/>
            <person name="van de Weg E."/>
            <person name="Wang J.Y."/>
            <person name="Gao Z.S."/>
        </authorList>
    </citation>
    <scope>NUCLEOTIDE SEQUENCE [LARGE SCALE GENOMIC DNA]</scope>
    <source>
        <tissue evidence="8">Leaves</tissue>
    </source>
</reference>
<organism evidence="8 9">
    <name type="scientific">Morella rubra</name>
    <name type="common">Chinese bayberry</name>
    <dbReference type="NCBI Taxonomy" id="262757"/>
    <lineage>
        <taxon>Eukaryota</taxon>
        <taxon>Viridiplantae</taxon>
        <taxon>Streptophyta</taxon>
        <taxon>Embryophyta</taxon>
        <taxon>Tracheophyta</taxon>
        <taxon>Spermatophyta</taxon>
        <taxon>Magnoliopsida</taxon>
        <taxon>eudicotyledons</taxon>
        <taxon>Gunneridae</taxon>
        <taxon>Pentapetalae</taxon>
        <taxon>rosids</taxon>
        <taxon>fabids</taxon>
        <taxon>Fagales</taxon>
        <taxon>Myricaceae</taxon>
        <taxon>Morella</taxon>
    </lineage>
</organism>
<feature type="transmembrane region" description="Helical" evidence="6">
    <location>
        <begin position="263"/>
        <end position="291"/>
    </location>
</feature>
<feature type="transmembrane region" description="Helical" evidence="6">
    <location>
        <begin position="177"/>
        <end position="202"/>
    </location>
</feature>
<dbReference type="InterPro" id="IPR039421">
    <property type="entry name" value="Type_1_exporter"/>
</dbReference>
<dbReference type="SUPFAM" id="SSF90123">
    <property type="entry name" value="ABC transporter transmembrane region"/>
    <property type="match status" value="1"/>
</dbReference>
<accession>A0A6A1V7I2</accession>
<feature type="compositionally biased region" description="Polar residues" evidence="5">
    <location>
        <begin position="695"/>
        <end position="707"/>
    </location>
</feature>
<evidence type="ECO:0000313" key="8">
    <source>
        <dbReference type="EMBL" id="KAB1207848.1"/>
    </source>
</evidence>
<dbReference type="Proteomes" id="UP000516437">
    <property type="component" value="Chromosome 7"/>
</dbReference>
<feature type="compositionally biased region" description="Basic and acidic residues" evidence="5">
    <location>
        <begin position="1113"/>
        <end position="1123"/>
    </location>
</feature>